<dbReference type="PANTHER" id="PTHR31373">
    <property type="entry name" value="OS06G0652100 PROTEIN"/>
    <property type="match status" value="1"/>
</dbReference>
<accession>A0AA88X8S2</accession>
<dbReference type="EMBL" id="JAVXUP010000030">
    <property type="protein sequence ID" value="KAK3041709.1"/>
    <property type="molecule type" value="Genomic_DNA"/>
</dbReference>
<reference evidence="3" key="1">
    <citation type="submission" date="2022-12" db="EMBL/GenBank/DDBJ databases">
        <title>Draft genome assemblies for two species of Escallonia (Escalloniales).</title>
        <authorList>
            <person name="Chanderbali A."/>
            <person name="Dervinis C."/>
            <person name="Anghel I."/>
            <person name="Soltis D."/>
            <person name="Soltis P."/>
            <person name="Zapata F."/>
        </authorList>
    </citation>
    <scope>NUCLEOTIDE SEQUENCE</scope>
    <source>
        <strain evidence="3">UCBG64.0493</strain>
        <tissue evidence="3">Leaf</tissue>
    </source>
</reference>
<feature type="compositionally biased region" description="Low complexity" evidence="1">
    <location>
        <begin position="64"/>
        <end position="86"/>
    </location>
</feature>
<evidence type="ECO:0000313" key="3">
    <source>
        <dbReference type="EMBL" id="KAK3041709.1"/>
    </source>
</evidence>
<evidence type="ECO:0000313" key="4">
    <source>
        <dbReference type="Proteomes" id="UP001188597"/>
    </source>
</evidence>
<organism evidence="3 4">
    <name type="scientific">Escallonia herrerae</name>
    <dbReference type="NCBI Taxonomy" id="1293975"/>
    <lineage>
        <taxon>Eukaryota</taxon>
        <taxon>Viridiplantae</taxon>
        <taxon>Streptophyta</taxon>
        <taxon>Embryophyta</taxon>
        <taxon>Tracheophyta</taxon>
        <taxon>Spermatophyta</taxon>
        <taxon>Magnoliopsida</taxon>
        <taxon>eudicotyledons</taxon>
        <taxon>Gunneridae</taxon>
        <taxon>Pentapetalae</taxon>
        <taxon>asterids</taxon>
        <taxon>campanulids</taxon>
        <taxon>Escalloniales</taxon>
        <taxon>Escalloniaceae</taxon>
        <taxon>Escallonia</taxon>
    </lineage>
</organism>
<sequence length="135" mass="14272">MFSSQCIIESATVWLSISSSVDPSGHRLMPPPSPPSRPAPSSSRSTSPSPPSSPPSNHSTRGLPPSSNSASPSLPSFRPTSTRPSPIGAPLEVSVAVGLLISELSEEPWKGKLITFSEKPRLISVEEYKNLVVLD</sequence>
<proteinExistence type="predicted"/>
<gene>
    <name evidence="3" type="ORF">RJ639_001519</name>
</gene>
<name>A0AA88X8S2_9ASTE</name>
<evidence type="ECO:0000259" key="2">
    <source>
        <dbReference type="Pfam" id="PF25043"/>
    </source>
</evidence>
<feature type="domain" description="DUF7788" evidence="2">
    <location>
        <begin position="88"/>
        <end position="131"/>
    </location>
</feature>
<dbReference type="Pfam" id="PF25043">
    <property type="entry name" value="DUF7788"/>
    <property type="match status" value="1"/>
</dbReference>
<dbReference type="InterPro" id="IPR011205">
    <property type="entry name" value="UCP015417_vWA"/>
</dbReference>
<evidence type="ECO:0000256" key="1">
    <source>
        <dbReference type="SAM" id="MobiDB-lite"/>
    </source>
</evidence>
<dbReference type="InterPro" id="IPR056690">
    <property type="entry name" value="DUF7788"/>
</dbReference>
<feature type="compositionally biased region" description="Pro residues" evidence="1">
    <location>
        <begin position="29"/>
        <end position="38"/>
    </location>
</feature>
<dbReference type="Proteomes" id="UP001188597">
    <property type="component" value="Unassembled WGS sequence"/>
</dbReference>
<dbReference type="PANTHER" id="PTHR31373:SF27">
    <property type="entry name" value="TROVE DOMAIN-CONTAINING PROTEIN"/>
    <property type="match status" value="1"/>
</dbReference>
<feature type="region of interest" description="Disordered" evidence="1">
    <location>
        <begin position="20"/>
        <end position="88"/>
    </location>
</feature>
<comment type="caution">
    <text evidence="3">The sequence shown here is derived from an EMBL/GenBank/DDBJ whole genome shotgun (WGS) entry which is preliminary data.</text>
</comment>
<keyword evidence="4" id="KW-1185">Reference proteome</keyword>
<dbReference type="AlphaFoldDB" id="A0AA88X8S2"/>
<protein>
    <recommendedName>
        <fullName evidence="2">DUF7788 domain-containing protein</fullName>
    </recommendedName>
</protein>